<keyword evidence="1" id="KW-0812">Transmembrane</keyword>
<feature type="chain" id="PRO_5040238468" description="Mid2 domain-containing protein" evidence="2">
    <location>
        <begin position="23"/>
        <end position="590"/>
    </location>
</feature>
<dbReference type="Proteomes" id="UP000825890">
    <property type="component" value="Unassembled WGS sequence"/>
</dbReference>
<reference evidence="3 4" key="1">
    <citation type="submission" date="2021-01" db="EMBL/GenBank/DDBJ databases">
        <title>Cercospora kikuchii MAFF 305040 whole genome shotgun sequence.</title>
        <authorList>
            <person name="Kashiwa T."/>
            <person name="Suzuki T."/>
        </authorList>
    </citation>
    <scope>NUCLEOTIDE SEQUENCE [LARGE SCALE GENOMIC DNA]</scope>
    <source>
        <strain evidence="3 4">MAFF 305040</strain>
    </source>
</reference>
<keyword evidence="1" id="KW-1133">Transmembrane helix</keyword>
<dbReference type="EMBL" id="BOLY01000009">
    <property type="protein sequence ID" value="GIZ49321.1"/>
    <property type="molecule type" value="Genomic_DNA"/>
</dbReference>
<comment type="caution">
    <text evidence="3">The sequence shown here is derived from an EMBL/GenBank/DDBJ whole genome shotgun (WGS) entry which is preliminary data.</text>
</comment>
<dbReference type="RefSeq" id="XP_044663808.1">
    <property type="nucleotide sequence ID" value="XM_044807873.1"/>
</dbReference>
<protein>
    <recommendedName>
        <fullName evidence="5">Mid2 domain-containing protein</fullName>
    </recommendedName>
</protein>
<evidence type="ECO:0000313" key="4">
    <source>
        <dbReference type="Proteomes" id="UP000825890"/>
    </source>
</evidence>
<feature type="transmembrane region" description="Helical" evidence="1">
    <location>
        <begin position="569"/>
        <end position="589"/>
    </location>
</feature>
<feature type="signal peptide" evidence="2">
    <location>
        <begin position="1"/>
        <end position="22"/>
    </location>
</feature>
<evidence type="ECO:0008006" key="5">
    <source>
        <dbReference type="Google" id="ProtNLM"/>
    </source>
</evidence>
<accession>A0A9P3FLU2</accession>
<keyword evidence="4" id="KW-1185">Reference proteome</keyword>
<keyword evidence="1" id="KW-0472">Membrane</keyword>
<gene>
    <name evidence="3" type="ORF">CKM354_001235300</name>
</gene>
<dbReference type="GeneID" id="68297928"/>
<evidence type="ECO:0000256" key="1">
    <source>
        <dbReference type="SAM" id="Phobius"/>
    </source>
</evidence>
<name>A0A9P3FLU2_9PEZI</name>
<keyword evidence="2" id="KW-0732">Signal</keyword>
<organism evidence="3 4">
    <name type="scientific">Cercospora kikuchii</name>
    <dbReference type="NCBI Taxonomy" id="84275"/>
    <lineage>
        <taxon>Eukaryota</taxon>
        <taxon>Fungi</taxon>
        <taxon>Dikarya</taxon>
        <taxon>Ascomycota</taxon>
        <taxon>Pezizomycotina</taxon>
        <taxon>Dothideomycetes</taxon>
        <taxon>Dothideomycetidae</taxon>
        <taxon>Mycosphaerellales</taxon>
        <taxon>Mycosphaerellaceae</taxon>
        <taxon>Cercospora</taxon>
    </lineage>
</organism>
<evidence type="ECO:0000313" key="3">
    <source>
        <dbReference type="EMBL" id="GIZ49321.1"/>
    </source>
</evidence>
<dbReference type="OrthoDB" id="4733706at2759"/>
<dbReference type="AlphaFoldDB" id="A0A9P3FLU2"/>
<sequence length="590" mass="62597">MAFASLFKLSFCLLSTFQLASATPLESSVVVRSPDGRPDAHVIRDISRELRRAAEAGQNLKWEGNTTFDTSWDETVLLQIGEEQGVFESEKVKRSNDSSLETSFGIQVVCRTCYLKGVATAGLSISEDFNVSQAIGVVRAEASETVDNVTAAVEQYFEDLSGEFKNQWQQLVSEGDTDVTDFKIPDWNMTFDVDLESIPDVNLRFQFDELELYMLLDTTLSIGSTYTIPLYKSQSPAGLSITDDLEIGLIFDVELILSAEAAIVIGSGLHLKLNDGFAIDIALFGSDPSNLTFNGGQFEFLPVKVKAAGVVFTAALRVGVHAGFKFETPEFPGSGLPFTNASIPSAECGVEVGIFANIAEFKTNITYVPEDEECAFAAVQSYQLALGAAAGATATINDKSWGPSPNTTKAIYTTELGSTCVISGTPASVSAADVTITSLPTETGDLLGKRQEPVVTSLTHETTYTAIGCRSTGLINCPVSLQSTSLSSTTITKTVTLDADSEIDTDVLSSSIWPGTDARRVAAAVTTVAFGTNAADLPTTTGSPVPYVATATGTADDIRDAINGLPKTTIIGISVGVGVPVILSIVLCCW</sequence>
<evidence type="ECO:0000256" key="2">
    <source>
        <dbReference type="SAM" id="SignalP"/>
    </source>
</evidence>
<proteinExistence type="predicted"/>